<accession>X6N0Z4</accession>
<keyword evidence="2" id="KW-1185">Reference proteome</keyword>
<reference evidence="1 2" key="1">
    <citation type="journal article" date="2013" name="Curr. Biol.">
        <title>The Genome of the Foraminiferan Reticulomyxa filosa.</title>
        <authorList>
            <person name="Glockner G."/>
            <person name="Hulsmann N."/>
            <person name="Schleicher M."/>
            <person name="Noegel A.A."/>
            <person name="Eichinger L."/>
            <person name="Gallinger C."/>
            <person name="Pawlowski J."/>
            <person name="Sierra R."/>
            <person name="Euteneuer U."/>
            <person name="Pillet L."/>
            <person name="Moustafa A."/>
            <person name="Platzer M."/>
            <person name="Groth M."/>
            <person name="Szafranski K."/>
            <person name="Schliwa M."/>
        </authorList>
    </citation>
    <scope>NUCLEOTIDE SEQUENCE [LARGE SCALE GENOMIC DNA]</scope>
</reference>
<dbReference type="AlphaFoldDB" id="X6N0Z4"/>
<sequence>MAEENPGKEEIREFLKILRPENIENVLNALYDDAQCDEMECVINQDSDEWKSVFKNAKLVVAQQRKLLSEVNKLRKSNKMDPLSMKDSVWNNTSKVIFSQKDWEVLKNFLLIISNDSIQAQYKNTSM</sequence>
<dbReference type="Proteomes" id="UP000023152">
    <property type="component" value="Unassembled WGS sequence"/>
</dbReference>
<name>X6N0Z4_RETFI</name>
<protein>
    <submittedName>
        <fullName evidence="1">Uncharacterized protein</fullName>
    </submittedName>
</protein>
<evidence type="ECO:0000313" key="2">
    <source>
        <dbReference type="Proteomes" id="UP000023152"/>
    </source>
</evidence>
<dbReference type="EMBL" id="ASPP01014168">
    <property type="protein sequence ID" value="ETO18997.1"/>
    <property type="molecule type" value="Genomic_DNA"/>
</dbReference>
<comment type="caution">
    <text evidence="1">The sequence shown here is derived from an EMBL/GenBank/DDBJ whole genome shotgun (WGS) entry which is preliminary data.</text>
</comment>
<proteinExistence type="predicted"/>
<evidence type="ECO:0000313" key="1">
    <source>
        <dbReference type="EMBL" id="ETO18997.1"/>
    </source>
</evidence>
<gene>
    <name evidence="1" type="ORF">RFI_18243</name>
</gene>
<organism evidence="1 2">
    <name type="scientific">Reticulomyxa filosa</name>
    <dbReference type="NCBI Taxonomy" id="46433"/>
    <lineage>
        <taxon>Eukaryota</taxon>
        <taxon>Sar</taxon>
        <taxon>Rhizaria</taxon>
        <taxon>Retaria</taxon>
        <taxon>Foraminifera</taxon>
        <taxon>Monothalamids</taxon>
        <taxon>Reticulomyxidae</taxon>
        <taxon>Reticulomyxa</taxon>
    </lineage>
</organism>